<sequence>MAAVTVTIFPGSSARSTEAYELDRMNLLDHHRDSQQRDLNRVRECPEISRKALLWLAWFAIAIVVIIQAGLIAILVLLVTSAVPPESDADFALYKNSNFKRCAETPSNASVCAALPHLDPTYAHQQWYQPLFQEGRSFLLEFAYAQNQNWTLPVVYNTTGPTWCDIVSCLSDYKINPSTPYDAAFGYTALLAWCNINTVLLVNIWFWKKYYFNDDIHKEGCCEGFSLLDWVLHKYQLASFVFWWYYFVRFVHDPAKAGPLKLLTWLTTWNWAFSTQFHPVSCWLSSRRRSKNLVIGALCLLTFIHFLATIYIFANYGPQEHFDCTGLRPRYKCLEAQLRPAPGTSVCSAQELCGKEWLLSDPGFAPSERFKPTPAALMLGEGVLVLYMMVVSFAAILSFSPLYVLAYSYFAYVVIEDSQGSFTALFKHNWEKAKLPSTTALIAVMWLGTVITAIVMAVGLNGTWDIWDREAPVAYDIQCRALHIAMSPWRLYFDVNGYGRTMRIVSMLFNA</sequence>
<feature type="transmembrane region" description="Helical" evidence="1">
    <location>
        <begin position="435"/>
        <end position="460"/>
    </location>
</feature>
<dbReference type="EMBL" id="JAXOVC010000009">
    <property type="protein sequence ID" value="KAK4497103.1"/>
    <property type="molecule type" value="Genomic_DNA"/>
</dbReference>
<name>A0ABR0E6N6_ZASCE</name>
<organism evidence="2 3">
    <name type="scientific">Zasmidium cellare</name>
    <name type="common">Wine cellar mold</name>
    <name type="synonym">Racodium cellare</name>
    <dbReference type="NCBI Taxonomy" id="395010"/>
    <lineage>
        <taxon>Eukaryota</taxon>
        <taxon>Fungi</taxon>
        <taxon>Dikarya</taxon>
        <taxon>Ascomycota</taxon>
        <taxon>Pezizomycotina</taxon>
        <taxon>Dothideomycetes</taxon>
        <taxon>Dothideomycetidae</taxon>
        <taxon>Mycosphaerellales</taxon>
        <taxon>Mycosphaerellaceae</taxon>
        <taxon>Zasmidium</taxon>
    </lineage>
</organism>
<evidence type="ECO:0000256" key="1">
    <source>
        <dbReference type="SAM" id="Phobius"/>
    </source>
</evidence>
<keyword evidence="1" id="KW-0472">Membrane</keyword>
<accession>A0ABR0E6N6</accession>
<reference evidence="2 3" key="1">
    <citation type="journal article" date="2023" name="G3 (Bethesda)">
        <title>A chromosome-level genome assembly of Zasmidium syzygii isolated from banana leaves.</title>
        <authorList>
            <person name="van Westerhoven A.C."/>
            <person name="Mehrabi R."/>
            <person name="Talebi R."/>
            <person name="Steentjes M.B.F."/>
            <person name="Corcolon B."/>
            <person name="Chong P.A."/>
            <person name="Kema G.H.J."/>
            <person name="Seidl M.F."/>
        </authorList>
    </citation>
    <scope>NUCLEOTIDE SEQUENCE [LARGE SCALE GENOMIC DNA]</scope>
    <source>
        <strain evidence="2 3">P124</strain>
    </source>
</reference>
<feature type="transmembrane region" description="Helical" evidence="1">
    <location>
        <begin position="293"/>
        <end position="313"/>
    </location>
</feature>
<keyword evidence="1" id="KW-1133">Transmembrane helix</keyword>
<keyword evidence="3" id="KW-1185">Reference proteome</keyword>
<proteinExistence type="predicted"/>
<gene>
    <name evidence="2" type="ORF">PRZ48_011553</name>
</gene>
<evidence type="ECO:0000313" key="3">
    <source>
        <dbReference type="Proteomes" id="UP001305779"/>
    </source>
</evidence>
<evidence type="ECO:0000313" key="2">
    <source>
        <dbReference type="EMBL" id="KAK4497103.1"/>
    </source>
</evidence>
<feature type="transmembrane region" description="Helical" evidence="1">
    <location>
        <begin position="53"/>
        <end position="79"/>
    </location>
</feature>
<feature type="transmembrane region" description="Helical" evidence="1">
    <location>
        <begin position="184"/>
        <end position="207"/>
    </location>
</feature>
<comment type="caution">
    <text evidence="2">The sequence shown here is derived from an EMBL/GenBank/DDBJ whole genome shotgun (WGS) entry which is preliminary data.</text>
</comment>
<feature type="transmembrane region" description="Helical" evidence="1">
    <location>
        <begin position="384"/>
        <end position="415"/>
    </location>
</feature>
<protein>
    <submittedName>
        <fullName evidence="2">Uncharacterized protein</fullName>
    </submittedName>
</protein>
<keyword evidence="1" id="KW-0812">Transmembrane</keyword>
<dbReference type="Proteomes" id="UP001305779">
    <property type="component" value="Unassembled WGS sequence"/>
</dbReference>